<keyword evidence="3" id="KW-0808">Transferase</keyword>
<dbReference type="PROSITE" id="PS50980">
    <property type="entry name" value="COA_CT_NTER"/>
    <property type="match status" value="1"/>
</dbReference>
<proteinExistence type="predicted"/>
<dbReference type="OrthoDB" id="9803706at2"/>
<dbReference type="SUPFAM" id="SSF52096">
    <property type="entry name" value="ClpP/crotonase"/>
    <property type="match status" value="2"/>
</dbReference>
<evidence type="ECO:0000313" key="3">
    <source>
        <dbReference type="EMBL" id="APW60280.1"/>
    </source>
</evidence>
<dbReference type="PROSITE" id="PS50989">
    <property type="entry name" value="COA_CT_CTER"/>
    <property type="match status" value="1"/>
</dbReference>
<dbReference type="GO" id="GO:0047154">
    <property type="term" value="F:methylmalonyl-CoA carboxytransferase activity"/>
    <property type="evidence" value="ECO:0007669"/>
    <property type="project" value="UniProtKB-EC"/>
</dbReference>
<feature type="domain" description="CoA carboxyltransferase N-terminal" evidence="1">
    <location>
        <begin position="18"/>
        <end position="275"/>
    </location>
</feature>
<dbReference type="STRING" id="1387353.BSF38_01748"/>
<keyword evidence="4" id="KW-1185">Reference proteome</keyword>
<dbReference type="AlphaFoldDB" id="A0A1U7CMW7"/>
<evidence type="ECO:0000259" key="1">
    <source>
        <dbReference type="PROSITE" id="PS50980"/>
    </source>
</evidence>
<evidence type="ECO:0000259" key="2">
    <source>
        <dbReference type="PROSITE" id="PS50989"/>
    </source>
</evidence>
<dbReference type="EC" id="2.1.3.1" evidence="3"/>
<dbReference type="InterPro" id="IPR011762">
    <property type="entry name" value="COA_CT_N"/>
</dbReference>
<dbReference type="EMBL" id="CP019082">
    <property type="protein sequence ID" value="APW60280.1"/>
    <property type="molecule type" value="Genomic_DNA"/>
</dbReference>
<dbReference type="GO" id="GO:1905202">
    <property type="term" value="C:methylcrotonoyl-CoA carboxylase complex"/>
    <property type="evidence" value="ECO:0007669"/>
    <property type="project" value="TreeGrafter"/>
</dbReference>
<evidence type="ECO:0000313" key="4">
    <source>
        <dbReference type="Proteomes" id="UP000186309"/>
    </source>
</evidence>
<dbReference type="Pfam" id="PF01039">
    <property type="entry name" value="Carboxyl_trans"/>
    <property type="match status" value="1"/>
</dbReference>
<organism evidence="3 4">
    <name type="scientific">Paludisphaera borealis</name>
    <dbReference type="NCBI Taxonomy" id="1387353"/>
    <lineage>
        <taxon>Bacteria</taxon>
        <taxon>Pseudomonadati</taxon>
        <taxon>Planctomycetota</taxon>
        <taxon>Planctomycetia</taxon>
        <taxon>Isosphaerales</taxon>
        <taxon>Isosphaeraceae</taxon>
        <taxon>Paludisphaera</taxon>
    </lineage>
</organism>
<gene>
    <name evidence="3" type="ORF">BSF38_01748</name>
</gene>
<name>A0A1U7CMW7_9BACT</name>
<dbReference type="RefSeq" id="WP_076344802.1">
    <property type="nucleotide sequence ID" value="NZ_CP019082.1"/>
</dbReference>
<feature type="domain" description="CoA carboxyltransferase C-terminal" evidence="2">
    <location>
        <begin position="263"/>
        <end position="543"/>
    </location>
</feature>
<dbReference type="PANTHER" id="PTHR22855:SF13">
    <property type="entry name" value="METHYLCROTONOYL-COA CARBOXYLASE BETA CHAIN, MITOCHONDRIAL"/>
    <property type="match status" value="1"/>
</dbReference>
<dbReference type="PANTHER" id="PTHR22855">
    <property type="entry name" value="ACETYL, PROPIONYL, PYRUVATE, AND GLUTACONYL CARBOXYLASE-RELATED"/>
    <property type="match status" value="1"/>
</dbReference>
<dbReference type="InterPro" id="IPR045190">
    <property type="entry name" value="MCCB/AccD1-like"/>
</dbReference>
<dbReference type="KEGG" id="pbor:BSF38_01748"/>
<dbReference type="FunFam" id="3.90.226.10:FF:000030">
    <property type="entry name" value="Acetyl-CoA carboxylase carboxyltransferase subunit"/>
    <property type="match status" value="1"/>
</dbReference>
<dbReference type="GO" id="GO:0006552">
    <property type="term" value="P:L-leucine catabolic process"/>
    <property type="evidence" value="ECO:0007669"/>
    <property type="project" value="TreeGrafter"/>
</dbReference>
<reference evidence="4" key="1">
    <citation type="submission" date="2016-12" db="EMBL/GenBank/DDBJ databases">
        <title>Comparative genomics of four Isosphaeraceae planctomycetes: a common pool of plasmids and glycoside hydrolase genes.</title>
        <authorList>
            <person name="Ivanova A."/>
        </authorList>
    </citation>
    <scope>NUCLEOTIDE SEQUENCE [LARGE SCALE GENOMIC DNA]</scope>
    <source>
        <strain evidence="4">PX4</strain>
    </source>
</reference>
<sequence>MTGVDTRPSERRPEPRDLRGLTEEFAAIEDRIHLGGGSEAIERQHAKGRKTARERIECLLDTDTPKLEIGLWAAHEMYTEWGGAPSAGVIVTIGVVRGRRVIVVANDATVKAGACFPLTIKKILRAQEIARTNRLPLVYLVDSSGVFLPMQDEVFPDEDDFGRIFRNNAVLSAEGVPQYAAIMGNCVAGGAYLPVLSDTVLMTEGSGLYLAGPALVKAAIGQDVSHEDLGGAHVHAAFSGTIDYREPDDDACIDRLRRLIAVLPDDPKERLDSAVVEPPARPAGDFYSVVRAEASAQYDVRDLLACLLDGGLFDEYRAEYGKSLFCGFGRLKGIPLGIVANQKLRFRPEGGGPMQFGGVIYGDSADKAARFVMECNQTEAPILFIQDVNGFDVGRDAERSGIIRRGAKLVSAVSNCRVPKLTLIVGHSFGAGHYALCGRAFDPRFLFAWPGARYAVMGGSQAAKTMLDINVAALKRQGKTIDDEEQSRMAAELRARYDRETDVRYAAARLWVDAIIDPARTREVLSFALDLAVRTRAPSPITTGVYQV</sequence>
<accession>A0A1U7CMW7</accession>
<dbReference type="GO" id="GO:0004485">
    <property type="term" value="F:methylcrotonoyl-CoA carboxylase activity"/>
    <property type="evidence" value="ECO:0007669"/>
    <property type="project" value="TreeGrafter"/>
</dbReference>
<protein>
    <submittedName>
        <fullName evidence="3">Methylmalonyl-CoA carboxyltransferase 12S subunit</fullName>
        <ecNumber evidence="3">2.1.3.1</ecNumber>
    </submittedName>
</protein>
<dbReference type="InterPro" id="IPR034733">
    <property type="entry name" value="AcCoA_carboxyl_beta"/>
</dbReference>
<dbReference type="InterPro" id="IPR011763">
    <property type="entry name" value="COA_CT_C"/>
</dbReference>
<dbReference type="Gene3D" id="3.90.226.10">
    <property type="entry name" value="2-enoyl-CoA Hydratase, Chain A, domain 1"/>
    <property type="match status" value="2"/>
</dbReference>
<dbReference type="InterPro" id="IPR029045">
    <property type="entry name" value="ClpP/crotonase-like_dom_sf"/>
</dbReference>
<dbReference type="Proteomes" id="UP000186309">
    <property type="component" value="Chromosome"/>
</dbReference>